<dbReference type="InterPro" id="IPR050639">
    <property type="entry name" value="SSR_resolvase"/>
</dbReference>
<protein>
    <recommendedName>
        <fullName evidence="2">Resolvase/invertase-type recombinase catalytic domain-containing protein</fullName>
    </recommendedName>
</protein>
<sequence>MRQCRERTAREGWTIAETYSDRTVSGASLIRSGIQSLLADAQAGRFDMVLCEALDRLSRDQEDVAGVFKRLSFAGVRIFTLSEGEINELHVGLKGTMNALFLKDLAIKTHRGIRGRVEAGKIGGGNAYGYRVVHQLDARGEPIRGEREIIAEQAEIVGVFFANMPPGKARDASPPTLTVTASPAPPANAGTTPP</sequence>
<dbReference type="InterPro" id="IPR036162">
    <property type="entry name" value="Resolvase-like_N_sf"/>
</dbReference>
<reference evidence="3 4" key="1">
    <citation type="submission" date="2020-06" db="EMBL/GenBank/DDBJ databases">
        <authorList>
            <person name="De Coninck B."/>
            <person name="Ibrahim H."/>
        </authorList>
    </citation>
    <scope>NUCLEOTIDE SEQUENCE [LARGE SCALE GENOMIC DNA]</scope>
    <source>
        <strain evidence="3">Ag_rhizogenes_K599</strain>
    </source>
</reference>
<dbReference type="PANTHER" id="PTHR30461">
    <property type="entry name" value="DNA-INVERTASE FROM LAMBDOID PROPHAGE"/>
    <property type="match status" value="1"/>
</dbReference>
<feature type="region of interest" description="Disordered" evidence="1">
    <location>
        <begin position="167"/>
        <end position="194"/>
    </location>
</feature>
<dbReference type="SUPFAM" id="SSF53041">
    <property type="entry name" value="Resolvase-like"/>
    <property type="match status" value="1"/>
</dbReference>
<feature type="domain" description="Resolvase/invertase-type recombinase catalytic" evidence="2">
    <location>
        <begin position="2"/>
        <end position="122"/>
    </location>
</feature>
<accession>A0AAN2DER9</accession>
<dbReference type="EMBL" id="CAICSX020000002">
    <property type="protein sequence ID" value="CAD0215118.1"/>
    <property type="molecule type" value="Genomic_DNA"/>
</dbReference>
<dbReference type="CDD" id="cd00338">
    <property type="entry name" value="Ser_Recombinase"/>
    <property type="match status" value="1"/>
</dbReference>
<dbReference type="PANTHER" id="PTHR30461:SF23">
    <property type="entry name" value="DNA RECOMBINASE-RELATED"/>
    <property type="match status" value="1"/>
</dbReference>
<evidence type="ECO:0000313" key="4">
    <source>
        <dbReference type="Proteomes" id="UP000528185"/>
    </source>
</evidence>
<dbReference type="Pfam" id="PF00239">
    <property type="entry name" value="Resolvase"/>
    <property type="match status" value="1"/>
</dbReference>
<evidence type="ECO:0000313" key="3">
    <source>
        <dbReference type="EMBL" id="CAD0215118.1"/>
    </source>
</evidence>
<comment type="caution">
    <text evidence="3">The sequence shown here is derived from an EMBL/GenBank/DDBJ whole genome shotgun (WGS) entry which is preliminary data.</text>
</comment>
<dbReference type="Gene3D" id="3.40.50.1390">
    <property type="entry name" value="Resolvase, N-terminal catalytic domain"/>
    <property type="match status" value="1"/>
</dbReference>
<dbReference type="Proteomes" id="UP000528185">
    <property type="component" value="Unassembled WGS sequence"/>
</dbReference>
<proteinExistence type="predicted"/>
<dbReference type="AlphaFoldDB" id="A0AAN2DER9"/>
<dbReference type="InterPro" id="IPR006119">
    <property type="entry name" value="Resolv_N"/>
</dbReference>
<dbReference type="SMART" id="SM00857">
    <property type="entry name" value="Resolvase"/>
    <property type="match status" value="1"/>
</dbReference>
<dbReference type="GO" id="GO:0003677">
    <property type="term" value="F:DNA binding"/>
    <property type="evidence" value="ECO:0007669"/>
    <property type="project" value="InterPro"/>
</dbReference>
<dbReference type="GO" id="GO:0000150">
    <property type="term" value="F:DNA strand exchange activity"/>
    <property type="evidence" value="ECO:0007669"/>
    <property type="project" value="InterPro"/>
</dbReference>
<evidence type="ECO:0000256" key="1">
    <source>
        <dbReference type="SAM" id="MobiDB-lite"/>
    </source>
</evidence>
<organism evidence="3 4">
    <name type="scientific">Rhizobium rhizogenes</name>
    <name type="common">Agrobacterium rhizogenes</name>
    <dbReference type="NCBI Taxonomy" id="359"/>
    <lineage>
        <taxon>Bacteria</taxon>
        <taxon>Pseudomonadati</taxon>
        <taxon>Pseudomonadota</taxon>
        <taxon>Alphaproteobacteria</taxon>
        <taxon>Hyphomicrobiales</taxon>
        <taxon>Rhizobiaceae</taxon>
        <taxon>Rhizobium/Agrobacterium group</taxon>
        <taxon>Rhizobium</taxon>
    </lineage>
</organism>
<name>A0AAN2DER9_RHIRH</name>
<gene>
    <name evidence="3" type="ORF">AGRHK599_LOCUS3362</name>
</gene>
<dbReference type="RefSeq" id="WP_236771798.1">
    <property type="nucleotide sequence ID" value="NZ_CAICSX020000002.1"/>
</dbReference>
<evidence type="ECO:0000259" key="2">
    <source>
        <dbReference type="SMART" id="SM00857"/>
    </source>
</evidence>